<feature type="active site" description="Tele-phosphohistidine intermediate" evidence="3">
    <location>
        <position position="9"/>
    </location>
</feature>
<dbReference type="PATRIC" id="fig|1423749.3.peg.1466"/>
<evidence type="ECO:0000256" key="2">
    <source>
        <dbReference type="ARBA" id="ARBA00023235"/>
    </source>
</evidence>
<dbReference type="SUPFAM" id="SSF53254">
    <property type="entry name" value="Phosphoglycerate mutase-like"/>
    <property type="match status" value="1"/>
</dbReference>
<keyword evidence="6" id="KW-1185">Reference proteome</keyword>
<dbReference type="GO" id="GO:0016791">
    <property type="term" value="F:phosphatase activity"/>
    <property type="evidence" value="ECO:0007669"/>
    <property type="project" value="TreeGrafter"/>
</dbReference>
<keyword evidence="2" id="KW-0413">Isomerase</keyword>
<organism evidence="5 6">
    <name type="scientific">Limosilactobacillus gastricus DSM 16045</name>
    <dbReference type="NCBI Taxonomy" id="1423749"/>
    <lineage>
        <taxon>Bacteria</taxon>
        <taxon>Bacillati</taxon>
        <taxon>Bacillota</taxon>
        <taxon>Bacilli</taxon>
        <taxon>Lactobacillales</taxon>
        <taxon>Lactobacillaceae</taxon>
        <taxon>Limosilactobacillus</taxon>
    </lineage>
</organism>
<dbReference type="Gene3D" id="3.40.50.1240">
    <property type="entry name" value="Phosphoglycerate mutase-like"/>
    <property type="match status" value="1"/>
</dbReference>
<protein>
    <submittedName>
        <fullName evidence="5">Phosphoglycerate mutase</fullName>
    </submittedName>
</protein>
<dbReference type="SMART" id="SM00855">
    <property type="entry name" value="PGAM"/>
    <property type="match status" value="1"/>
</dbReference>
<proteinExistence type="predicted"/>
<dbReference type="CDD" id="cd07067">
    <property type="entry name" value="HP_PGM_like"/>
    <property type="match status" value="1"/>
</dbReference>
<evidence type="ECO:0000256" key="3">
    <source>
        <dbReference type="PIRSR" id="PIRSR613078-1"/>
    </source>
</evidence>
<dbReference type="Pfam" id="PF00300">
    <property type="entry name" value="His_Phos_1"/>
    <property type="match status" value="1"/>
</dbReference>
<dbReference type="GO" id="GO:0005737">
    <property type="term" value="C:cytoplasm"/>
    <property type="evidence" value="ECO:0007669"/>
    <property type="project" value="TreeGrafter"/>
</dbReference>
<dbReference type="AlphaFoldDB" id="A0A0R1VJL2"/>
<dbReference type="RefSeq" id="WP_056936897.1">
    <property type="nucleotide sequence ID" value="NZ_AZFN01000005.1"/>
</dbReference>
<feature type="binding site" evidence="4">
    <location>
        <begin position="82"/>
        <end position="85"/>
    </location>
    <ligand>
        <name>substrate</name>
    </ligand>
</feature>
<keyword evidence="1" id="KW-0324">Glycolysis</keyword>
<dbReference type="Proteomes" id="UP000051739">
    <property type="component" value="Unassembled WGS sequence"/>
</dbReference>
<feature type="active site" description="Proton donor/acceptor" evidence="3">
    <location>
        <position position="82"/>
    </location>
</feature>
<evidence type="ECO:0000256" key="1">
    <source>
        <dbReference type="ARBA" id="ARBA00023152"/>
    </source>
</evidence>
<reference evidence="5 6" key="1">
    <citation type="journal article" date="2015" name="Genome Announc.">
        <title>Expanding the biotechnology potential of lactobacilli through comparative genomics of 213 strains and associated genera.</title>
        <authorList>
            <person name="Sun Z."/>
            <person name="Harris H.M."/>
            <person name="McCann A."/>
            <person name="Guo C."/>
            <person name="Argimon S."/>
            <person name="Zhang W."/>
            <person name="Yang X."/>
            <person name="Jeffery I.B."/>
            <person name="Cooney J.C."/>
            <person name="Kagawa T.F."/>
            <person name="Liu W."/>
            <person name="Song Y."/>
            <person name="Salvetti E."/>
            <person name="Wrobel A."/>
            <person name="Rasinkangas P."/>
            <person name="Parkhill J."/>
            <person name="Rea M.C."/>
            <person name="O'Sullivan O."/>
            <person name="Ritari J."/>
            <person name="Douillard F.P."/>
            <person name="Paul Ross R."/>
            <person name="Yang R."/>
            <person name="Briner A.E."/>
            <person name="Felis G.E."/>
            <person name="de Vos W.M."/>
            <person name="Barrangou R."/>
            <person name="Klaenhammer T.R."/>
            <person name="Caufield P.W."/>
            <person name="Cui Y."/>
            <person name="Zhang H."/>
            <person name="O'Toole P.W."/>
        </authorList>
    </citation>
    <scope>NUCLEOTIDE SEQUENCE [LARGE SCALE GENOMIC DNA]</scope>
    <source>
        <strain evidence="5 6">DSM 16045</strain>
    </source>
</reference>
<gene>
    <name evidence="5" type="ORF">FC60_GL001422</name>
</gene>
<dbReference type="PROSITE" id="PS00175">
    <property type="entry name" value="PG_MUTASE"/>
    <property type="match status" value="1"/>
</dbReference>
<evidence type="ECO:0000313" key="5">
    <source>
        <dbReference type="EMBL" id="KRM03126.1"/>
    </source>
</evidence>
<feature type="binding site" evidence="4">
    <location>
        <begin position="8"/>
        <end position="15"/>
    </location>
    <ligand>
        <name>substrate</name>
    </ligand>
</feature>
<dbReference type="InterPro" id="IPR050275">
    <property type="entry name" value="PGM_Phosphatase"/>
</dbReference>
<dbReference type="InterPro" id="IPR013078">
    <property type="entry name" value="His_Pase_superF_clade-1"/>
</dbReference>
<dbReference type="InterPro" id="IPR001345">
    <property type="entry name" value="PG/BPGM_mutase_AS"/>
</dbReference>
<accession>A0A0R1VJL2</accession>
<name>A0A0R1VJL2_9LACO</name>
<comment type="caution">
    <text evidence="5">The sequence shown here is derived from an EMBL/GenBank/DDBJ whole genome shotgun (WGS) entry which is preliminary data.</text>
</comment>
<sequence>MTILYVVRHGQSVANSKGIMQGAKIDTPLTPLGRQQAQATKEHLSGISYDHVVASPLLRAHETAQIIAGNDANIHLDDRLKEYDYGDWDGELEATLWDKYQQYFDEHHNLLAGSWEVSHGDTYDQVKDRLVSLFDELVATYPDGKILVVSHGFTIKLMADLVLKIGNLTGLSEPSNAGLTKLVLTPSTKTLEFYGR</sequence>
<dbReference type="PANTHER" id="PTHR48100">
    <property type="entry name" value="BROAD-SPECIFICITY PHOSPHATASE YOR283W-RELATED"/>
    <property type="match status" value="1"/>
</dbReference>
<dbReference type="PANTHER" id="PTHR48100:SF1">
    <property type="entry name" value="HISTIDINE PHOSPHATASE FAMILY PROTEIN-RELATED"/>
    <property type="match status" value="1"/>
</dbReference>
<dbReference type="InterPro" id="IPR029033">
    <property type="entry name" value="His_PPase_superfam"/>
</dbReference>
<evidence type="ECO:0000256" key="4">
    <source>
        <dbReference type="PIRSR" id="PIRSR613078-2"/>
    </source>
</evidence>
<feature type="binding site" evidence="4">
    <location>
        <position position="59"/>
    </location>
    <ligand>
        <name>substrate</name>
    </ligand>
</feature>
<dbReference type="EMBL" id="AZFN01000005">
    <property type="protein sequence ID" value="KRM03126.1"/>
    <property type="molecule type" value="Genomic_DNA"/>
</dbReference>
<evidence type="ECO:0000313" key="6">
    <source>
        <dbReference type="Proteomes" id="UP000051739"/>
    </source>
</evidence>